<dbReference type="GO" id="GO:0005737">
    <property type="term" value="C:cytoplasm"/>
    <property type="evidence" value="ECO:0007669"/>
    <property type="project" value="TreeGrafter"/>
</dbReference>
<proteinExistence type="predicted"/>
<reference evidence="4" key="1">
    <citation type="submission" date="2017-04" db="EMBL/GenBank/DDBJ databases">
        <authorList>
            <person name="Varghese N."/>
            <person name="Submissions S."/>
        </authorList>
    </citation>
    <scope>NUCLEOTIDE SEQUENCE [LARGE SCALE GENOMIC DNA]</scope>
    <source>
        <strain evidence="4">VKM Ac-2121</strain>
    </source>
</reference>
<feature type="domain" description="Ketopantoate reductase C-terminal" evidence="2">
    <location>
        <begin position="212"/>
        <end position="299"/>
    </location>
</feature>
<dbReference type="RefSeq" id="WP_085476114.1">
    <property type="nucleotide sequence ID" value="NZ_FXBM01000001.1"/>
</dbReference>
<evidence type="ECO:0000313" key="3">
    <source>
        <dbReference type="EMBL" id="SMH40421.1"/>
    </source>
</evidence>
<accession>A0A1X7NQV3</accession>
<dbReference type="OrthoDB" id="9796561at2"/>
<evidence type="ECO:0000259" key="2">
    <source>
        <dbReference type="Pfam" id="PF08546"/>
    </source>
</evidence>
<feature type="domain" description="Ketopantoate reductase N-terminal" evidence="1">
    <location>
        <begin position="6"/>
        <end position="159"/>
    </location>
</feature>
<dbReference type="SUPFAM" id="SSF48179">
    <property type="entry name" value="6-phosphogluconate dehydrogenase C-terminal domain-like"/>
    <property type="match status" value="1"/>
</dbReference>
<dbReference type="Pfam" id="PF08546">
    <property type="entry name" value="ApbA_C"/>
    <property type="match status" value="1"/>
</dbReference>
<evidence type="ECO:0000313" key="4">
    <source>
        <dbReference type="Proteomes" id="UP000193711"/>
    </source>
</evidence>
<name>A0A1X7NQV3_9MICO</name>
<dbReference type="InterPro" id="IPR008927">
    <property type="entry name" value="6-PGluconate_DH-like_C_sf"/>
</dbReference>
<dbReference type="InterPro" id="IPR036291">
    <property type="entry name" value="NAD(P)-bd_dom_sf"/>
</dbReference>
<gene>
    <name evidence="3" type="ORF">SAMN06295885_1787</name>
</gene>
<organism evidence="3 4">
    <name type="scientific">Rathayibacter oskolensis</name>
    <dbReference type="NCBI Taxonomy" id="1891671"/>
    <lineage>
        <taxon>Bacteria</taxon>
        <taxon>Bacillati</taxon>
        <taxon>Actinomycetota</taxon>
        <taxon>Actinomycetes</taxon>
        <taxon>Micrococcales</taxon>
        <taxon>Microbacteriaceae</taxon>
        <taxon>Rathayibacter</taxon>
    </lineage>
</organism>
<dbReference type="Gene3D" id="1.10.1040.10">
    <property type="entry name" value="N-(1-d-carboxylethyl)-l-norvaline Dehydrogenase, domain 2"/>
    <property type="match status" value="1"/>
</dbReference>
<dbReference type="InterPro" id="IPR013752">
    <property type="entry name" value="KPA_reductase"/>
</dbReference>
<dbReference type="STRING" id="1891671.SAMN06295885_1787"/>
<evidence type="ECO:0000259" key="1">
    <source>
        <dbReference type="Pfam" id="PF02558"/>
    </source>
</evidence>
<dbReference type="SUPFAM" id="SSF51735">
    <property type="entry name" value="NAD(P)-binding Rossmann-fold domains"/>
    <property type="match status" value="1"/>
</dbReference>
<dbReference type="Proteomes" id="UP000193711">
    <property type="component" value="Unassembled WGS sequence"/>
</dbReference>
<dbReference type="PANTHER" id="PTHR21708:SF26">
    <property type="entry name" value="2-DEHYDROPANTOATE 2-REDUCTASE"/>
    <property type="match status" value="1"/>
</dbReference>
<dbReference type="InterPro" id="IPR051402">
    <property type="entry name" value="KPR-Related"/>
</dbReference>
<dbReference type="Pfam" id="PF02558">
    <property type="entry name" value="ApbA"/>
    <property type="match status" value="1"/>
</dbReference>
<dbReference type="InterPro" id="IPR013328">
    <property type="entry name" value="6PGD_dom2"/>
</dbReference>
<dbReference type="Gene3D" id="3.40.50.720">
    <property type="entry name" value="NAD(P)-binding Rossmann-like Domain"/>
    <property type="match status" value="1"/>
</dbReference>
<dbReference type="EMBL" id="FXBM01000001">
    <property type="protein sequence ID" value="SMH40421.1"/>
    <property type="molecule type" value="Genomic_DNA"/>
</dbReference>
<protein>
    <submittedName>
        <fullName evidence="3">Ketopantoate reductase</fullName>
    </submittedName>
</protein>
<dbReference type="AlphaFoldDB" id="A0A1X7NQV3"/>
<sequence length="326" mass="33963">MSGRFLVIGGGAVGSVVAAQLHLAGEDVVLIARGEHLRLVRENGLRLRRPAGDEIVRVQVASGPLEAAPRRGDVLVLTVKAQDAETALAEWAWTPLADGGAGSELPVLTFQNGLAAEDLALRRFADVFGVSIGIAASFLIPGEVVSPSFPTVGALWIGRHPDADDALAPVLAATFRDAGFAARAVPDIGAWKARKLLANAVNGLDLFTGPDDERAALRELLVAEARLALTANGRTIADDDGTRLRVEPVTGHTAGRLSTWQSFARGAGSEVDHLTGEVVLLARRAGVPAPVSERLQYLLGLRGREAAAAPLPLAELSVPSPEGVPA</sequence>
<keyword evidence="4" id="KW-1185">Reference proteome</keyword>
<dbReference type="PANTHER" id="PTHR21708">
    <property type="entry name" value="PROBABLE 2-DEHYDROPANTOATE 2-REDUCTASE"/>
    <property type="match status" value="1"/>
</dbReference>
<dbReference type="InterPro" id="IPR013332">
    <property type="entry name" value="KPR_N"/>
</dbReference>